<reference evidence="2 3" key="1">
    <citation type="submission" date="2018-07" db="EMBL/GenBank/DDBJ databases">
        <title>Complete genome sequencing of Ornithinimicrobium sp. AMA3305.</title>
        <authorList>
            <person name="Bae J.-W."/>
        </authorList>
    </citation>
    <scope>NUCLEOTIDE SEQUENCE [LARGE SCALE GENOMIC DNA]</scope>
    <source>
        <strain evidence="2 3">AMA3305</strain>
    </source>
</reference>
<keyword evidence="3" id="KW-1185">Reference proteome</keyword>
<feature type="transmembrane region" description="Helical" evidence="1">
    <location>
        <begin position="43"/>
        <end position="62"/>
    </location>
</feature>
<evidence type="ECO:0000256" key="1">
    <source>
        <dbReference type="SAM" id="Phobius"/>
    </source>
</evidence>
<sequence>MTIAPRLGRAVTARLPRPTDIRIGGSATRTRVVDAAPAVAHTGFRLLCLAIVLAACAAVLLLNTQRAEGSYTLSRLAAEQTTLHDTRVTLEAQLSDLRSSETLADNARKLHMVPSTSTATLRLSDGSITGVASKVDGGTAITVDLPATGVAVDDD</sequence>
<dbReference type="AlphaFoldDB" id="A0A345NKV6"/>
<keyword evidence="1" id="KW-0472">Membrane</keyword>
<dbReference type="KEGG" id="orn:DV701_05595"/>
<gene>
    <name evidence="2" type="ORF">DV701_05595</name>
</gene>
<evidence type="ECO:0000313" key="3">
    <source>
        <dbReference type="Proteomes" id="UP000253790"/>
    </source>
</evidence>
<accession>A0A345NKV6</accession>
<evidence type="ECO:0008006" key="4">
    <source>
        <dbReference type="Google" id="ProtNLM"/>
    </source>
</evidence>
<protein>
    <recommendedName>
        <fullName evidence="4">Cell division protein FtsL</fullName>
    </recommendedName>
</protein>
<name>A0A345NKV6_9MICO</name>
<organism evidence="2 3">
    <name type="scientific">Ornithinimicrobium avium</name>
    <dbReference type="NCBI Taxonomy" id="2283195"/>
    <lineage>
        <taxon>Bacteria</taxon>
        <taxon>Bacillati</taxon>
        <taxon>Actinomycetota</taxon>
        <taxon>Actinomycetes</taxon>
        <taxon>Micrococcales</taxon>
        <taxon>Ornithinimicrobiaceae</taxon>
        <taxon>Ornithinimicrobium</taxon>
    </lineage>
</organism>
<proteinExistence type="predicted"/>
<evidence type="ECO:0000313" key="2">
    <source>
        <dbReference type="EMBL" id="AXH95664.1"/>
    </source>
</evidence>
<keyword evidence="1" id="KW-0812">Transmembrane</keyword>
<dbReference type="EMBL" id="CP031229">
    <property type="protein sequence ID" value="AXH95664.1"/>
    <property type="molecule type" value="Genomic_DNA"/>
</dbReference>
<keyword evidence="1" id="KW-1133">Transmembrane helix</keyword>
<dbReference type="OrthoDB" id="4867469at2"/>
<dbReference type="Proteomes" id="UP000253790">
    <property type="component" value="Chromosome"/>
</dbReference>